<evidence type="ECO:0000313" key="2">
    <source>
        <dbReference type="RefSeq" id="XP_026054800.1"/>
    </source>
</evidence>
<dbReference type="PANTHER" id="PTHR21063:SF4">
    <property type="entry name" value="CD48 ANTIGEN-RELATED"/>
    <property type="match status" value="1"/>
</dbReference>
<dbReference type="AlphaFoldDB" id="A0A6P6J3P4"/>
<dbReference type="Gene3D" id="2.60.40.10">
    <property type="entry name" value="Immunoglobulins"/>
    <property type="match status" value="3"/>
</dbReference>
<gene>
    <name evidence="2" type="primary">LOC113040759</name>
</gene>
<dbReference type="SUPFAM" id="SSF48726">
    <property type="entry name" value="Immunoglobulin"/>
    <property type="match status" value="2"/>
</dbReference>
<dbReference type="OrthoDB" id="8962159at2759"/>
<sequence length="348" mass="39399">MTHTGLLPLCPTAVFGFKERISVNEGESITLNSGLTEIQTDNDIVWTFGNYRSAIAIINRVTKSILDNPDVRFRDRLKLDHQTGSLTITESRILDSGLYEETVTNSSDLEIKYNSMFDVSVYESFVETDTKKSAMEGDSVTLHSGRTYLNDDWIQWWFINKDNLIAEINIPESRFSVYDDVLDGRFRDRLKKLTSSYQFTVNPVNSISALDYVMTPVFVMEGDSVTLNSGLIEIMDDGLILWVCLDKFTLNAEINKPADRITVYDDVLDGRFRDRLKVDKQTGSLTITNTTTEDTGLCRLHINCIMKIFFLTVYAVFGDERKSVSVKEGDSVTLNSGLTEIREDDATD</sequence>
<proteinExistence type="predicted"/>
<dbReference type="InterPro" id="IPR013783">
    <property type="entry name" value="Ig-like_fold"/>
</dbReference>
<name>A0A6P6J3P4_CARAU</name>
<evidence type="ECO:0000313" key="1">
    <source>
        <dbReference type="Proteomes" id="UP000515129"/>
    </source>
</evidence>
<protein>
    <submittedName>
        <fullName evidence="2">Uncharacterized protein LOC113040759</fullName>
    </submittedName>
</protein>
<organism evidence="1 2">
    <name type="scientific">Carassius auratus</name>
    <name type="common">Goldfish</name>
    <dbReference type="NCBI Taxonomy" id="7957"/>
    <lineage>
        <taxon>Eukaryota</taxon>
        <taxon>Metazoa</taxon>
        <taxon>Chordata</taxon>
        <taxon>Craniata</taxon>
        <taxon>Vertebrata</taxon>
        <taxon>Euteleostomi</taxon>
        <taxon>Actinopterygii</taxon>
        <taxon>Neopterygii</taxon>
        <taxon>Teleostei</taxon>
        <taxon>Ostariophysi</taxon>
        <taxon>Cypriniformes</taxon>
        <taxon>Cyprinidae</taxon>
        <taxon>Cyprininae</taxon>
        <taxon>Carassius</taxon>
    </lineage>
</organism>
<reference evidence="2" key="1">
    <citation type="submission" date="2025-08" db="UniProtKB">
        <authorList>
            <consortium name="RefSeq"/>
        </authorList>
    </citation>
    <scope>IDENTIFICATION</scope>
    <source>
        <strain evidence="2">Wakin</strain>
        <tissue evidence="2">Muscle</tissue>
    </source>
</reference>
<keyword evidence="1" id="KW-1185">Reference proteome</keyword>
<accession>A0A6P6J3P4</accession>
<dbReference type="GeneID" id="113040759"/>
<dbReference type="RefSeq" id="XP_026054800.1">
    <property type="nucleotide sequence ID" value="XM_026199015.1"/>
</dbReference>
<dbReference type="KEGG" id="caua:113040759"/>
<dbReference type="PANTHER" id="PTHR21063">
    <property type="entry name" value="LFA-3"/>
    <property type="match status" value="1"/>
</dbReference>
<dbReference type="InterPro" id="IPR036179">
    <property type="entry name" value="Ig-like_dom_sf"/>
</dbReference>
<dbReference type="Proteomes" id="UP000515129">
    <property type="component" value="Chromosome 22"/>
</dbReference>